<feature type="transmembrane region" description="Helical" evidence="5">
    <location>
        <begin position="216"/>
        <end position="238"/>
    </location>
</feature>
<evidence type="ECO:0000313" key="7">
    <source>
        <dbReference type="Proteomes" id="UP000694845"/>
    </source>
</evidence>
<dbReference type="SUPFAM" id="SSF103473">
    <property type="entry name" value="MFS general substrate transporter"/>
    <property type="match status" value="1"/>
</dbReference>
<gene>
    <name evidence="8" type="primary">LOC110990281</name>
</gene>
<feature type="transmembrane region" description="Helical" evidence="5">
    <location>
        <begin position="449"/>
        <end position="468"/>
    </location>
</feature>
<dbReference type="InterPro" id="IPR036259">
    <property type="entry name" value="MFS_trans_sf"/>
</dbReference>
<dbReference type="GO" id="GO:0022857">
    <property type="term" value="F:transmembrane transporter activity"/>
    <property type="evidence" value="ECO:0007669"/>
    <property type="project" value="InterPro"/>
</dbReference>
<feature type="transmembrane region" description="Helical" evidence="5">
    <location>
        <begin position="250"/>
        <end position="272"/>
    </location>
</feature>
<dbReference type="RefSeq" id="XP_022110873.1">
    <property type="nucleotide sequence ID" value="XM_022255181.1"/>
</dbReference>
<comment type="subcellular location">
    <subcellularLocation>
        <location evidence="1">Membrane</location>
        <topology evidence="1">Multi-pass membrane protein</topology>
    </subcellularLocation>
</comment>
<reference evidence="8" key="1">
    <citation type="submission" date="2025-08" db="UniProtKB">
        <authorList>
            <consortium name="RefSeq"/>
        </authorList>
    </citation>
    <scope>IDENTIFICATION</scope>
</reference>
<evidence type="ECO:0000256" key="1">
    <source>
        <dbReference type="ARBA" id="ARBA00004141"/>
    </source>
</evidence>
<dbReference type="OrthoDB" id="2544694at2759"/>
<evidence type="ECO:0000256" key="5">
    <source>
        <dbReference type="SAM" id="Phobius"/>
    </source>
</evidence>
<evidence type="ECO:0000256" key="4">
    <source>
        <dbReference type="ARBA" id="ARBA00023136"/>
    </source>
</evidence>
<dbReference type="PANTHER" id="PTHR24064">
    <property type="entry name" value="SOLUTE CARRIER FAMILY 22 MEMBER"/>
    <property type="match status" value="1"/>
</dbReference>
<feature type="transmembrane region" description="Helical" evidence="5">
    <location>
        <begin position="278"/>
        <end position="297"/>
    </location>
</feature>
<evidence type="ECO:0000256" key="3">
    <source>
        <dbReference type="ARBA" id="ARBA00022989"/>
    </source>
</evidence>
<feature type="transmembrane region" description="Helical" evidence="5">
    <location>
        <begin position="422"/>
        <end position="443"/>
    </location>
</feature>
<protein>
    <submittedName>
        <fullName evidence="8">Organic cation transporter protein-like</fullName>
    </submittedName>
</protein>
<dbReference type="GO" id="GO:0016020">
    <property type="term" value="C:membrane"/>
    <property type="evidence" value="ECO:0007669"/>
    <property type="project" value="UniProtKB-SubCell"/>
</dbReference>
<feature type="transmembrane region" description="Helical" evidence="5">
    <location>
        <begin position="192"/>
        <end position="210"/>
    </location>
</feature>
<keyword evidence="2 5" id="KW-0812">Transmembrane</keyword>
<keyword evidence="7" id="KW-1185">Reference proteome</keyword>
<dbReference type="Pfam" id="PF00083">
    <property type="entry name" value="Sugar_tr"/>
    <property type="match status" value="1"/>
</dbReference>
<proteinExistence type="predicted"/>
<evidence type="ECO:0000256" key="2">
    <source>
        <dbReference type="ARBA" id="ARBA00022692"/>
    </source>
</evidence>
<sequence>MSDKEDLLDDGAEPKTPPTFDDILCAIGEFGTWQKILFCLVPLVGVMDGLNALAQVFMAGEANHWCRVATWDQANCTATSPADGWECLLEKRNASIPYNATTEKFDSCHMYDVRGVEFEVGINASLFANGTIECPDGWVFDTSQYKTTIINEFDLVCDKKGTVSFLQSLFFAGFLVGSFVFGSLADWLGRKPTIYIASAVLLVSSIGNVFSPNVIVYMVLRFFIGAGVMGAFLAAYVLVTEYIGPSKRALVGVSLQVFFAFGLTVLPVLAYLIRSWRLLQLVIALPTVLYFFLYFYIPESARWQMFKGKYKEAEKTLRKVAARNKKEFPEEMFSPDVIGAAKEENAGGQQTVVGLFRTPNMCLKTLNLMFNWFVNNMVYYGLGLSTSDFGVDDYLAAAIAGFVELPSIVYCVVALKYTGRRVNLSANMVVGGVACVICAFLEMGVARTIIAMVGKFCISASFAIIYVVSGEIFPTPVRSAGMGLSSMSARISGILSPFMIELKSLWEPLPFVVFGALSVAAGLFALLLPETRNKKLPETMEEGEALGKPRCLGGSGNDAEDVALATEADPSLEFPAKTLGKGGNLAEHAGFWRRFEGLAETYEHVWGSNIIHLR</sequence>
<feature type="transmembrane region" description="Helical" evidence="5">
    <location>
        <begin position="480"/>
        <end position="499"/>
    </location>
</feature>
<dbReference type="AlphaFoldDB" id="A0A8B7ZZC3"/>
<evidence type="ECO:0000313" key="8">
    <source>
        <dbReference type="RefSeq" id="XP_022110873.1"/>
    </source>
</evidence>
<feature type="transmembrane region" description="Helical" evidence="5">
    <location>
        <begin position="165"/>
        <end position="185"/>
    </location>
</feature>
<evidence type="ECO:0000259" key="6">
    <source>
        <dbReference type="PROSITE" id="PS50850"/>
    </source>
</evidence>
<dbReference type="GeneID" id="110990281"/>
<keyword evidence="3 5" id="KW-1133">Transmembrane helix</keyword>
<dbReference type="Gene3D" id="1.20.1250.20">
    <property type="entry name" value="MFS general substrate transporter like domains"/>
    <property type="match status" value="1"/>
</dbReference>
<keyword evidence="4 5" id="KW-0472">Membrane</keyword>
<dbReference type="Proteomes" id="UP000694845">
    <property type="component" value="Unplaced"/>
</dbReference>
<feature type="transmembrane region" description="Helical" evidence="5">
    <location>
        <begin position="511"/>
        <end position="528"/>
    </location>
</feature>
<dbReference type="InterPro" id="IPR005828">
    <property type="entry name" value="MFS_sugar_transport-like"/>
</dbReference>
<feature type="transmembrane region" description="Helical" evidence="5">
    <location>
        <begin position="394"/>
        <end position="415"/>
    </location>
</feature>
<dbReference type="KEGG" id="aplc:110990281"/>
<dbReference type="CDD" id="cd17317">
    <property type="entry name" value="MFS_SLC22"/>
    <property type="match status" value="1"/>
</dbReference>
<organism evidence="7 8">
    <name type="scientific">Acanthaster planci</name>
    <name type="common">Crown-of-thorns starfish</name>
    <dbReference type="NCBI Taxonomy" id="133434"/>
    <lineage>
        <taxon>Eukaryota</taxon>
        <taxon>Metazoa</taxon>
        <taxon>Echinodermata</taxon>
        <taxon>Eleutherozoa</taxon>
        <taxon>Asterozoa</taxon>
        <taxon>Asteroidea</taxon>
        <taxon>Valvatacea</taxon>
        <taxon>Valvatida</taxon>
        <taxon>Acanthasteridae</taxon>
        <taxon>Acanthaster</taxon>
    </lineage>
</organism>
<feature type="domain" description="Major facilitator superfamily (MFS) profile" evidence="6">
    <location>
        <begin position="122"/>
        <end position="533"/>
    </location>
</feature>
<dbReference type="InterPro" id="IPR020846">
    <property type="entry name" value="MFS_dom"/>
</dbReference>
<dbReference type="PROSITE" id="PS50850">
    <property type="entry name" value="MFS"/>
    <property type="match status" value="1"/>
</dbReference>
<dbReference type="OMA" id="ILCAIGE"/>
<accession>A0A8B7ZZC3</accession>
<name>A0A8B7ZZC3_ACAPL</name>